<name>G2P0G7_STRV4</name>
<proteinExistence type="predicted"/>
<evidence type="ECO:0000313" key="3">
    <source>
        <dbReference type="Proteomes" id="UP000008703"/>
    </source>
</evidence>
<sequence length="42" mass="4547">MGDAVQDLRHLRIAEAAASALGMPPHVAMTRPGPHGPEYRRI</sequence>
<feature type="region of interest" description="Disordered" evidence="1">
    <location>
        <begin position="19"/>
        <end position="42"/>
    </location>
</feature>
<accession>G2P0G7</accession>
<reference evidence="2" key="1">
    <citation type="submission" date="2011-08" db="EMBL/GenBank/DDBJ databases">
        <title>Complete sequence of chromosome of Streptomyces violaceusniger Tu 4113.</title>
        <authorList>
            <consortium name="US DOE Joint Genome Institute"/>
            <person name="Lucas S."/>
            <person name="Han J."/>
            <person name="Lapidus A."/>
            <person name="Cheng J.-F."/>
            <person name="Goodwin L."/>
            <person name="Pitluck S."/>
            <person name="Peters L."/>
            <person name="Ivanova N."/>
            <person name="Daligault H."/>
            <person name="Detter J.C."/>
            <person name="Han C."/>
            <person name="Tapia R."/>
            <person name="Land M."/>
            <person name="Hauser L."/>
            <person name="Kyrpides N."/>
            <person name="Ivanova N."/>
            <person name="Pagani I."/>
            <person name="Hagen A."/>
            <person name="Katz L."/>
            <person name="Fiedler H.-P."/>
            <person name="Keasling J."/>
            <person name="Fortman J."/>
            <person name="Woyke T."/>
        </authorList>
    </citation>
    <scope>NUCLEOTIDE SEQUENCE [LARGE SCALE GENOMIC DNA]</scope>
    <source>
        <strain evidence="2">Tu 4113</strain>
    </source>
</reference>
<organism evidence="2 3">
    <name type="scientific">Streptomyces violaceusniger (strain Tu 4113)</name>
    <dbReference type="NCBI Taxonomy" id="653045"/>
    <lineage>
        <taxon>Bacteria</taxon>
        <taxon>Bacillati</taxon>
        <taxon>Actinomycetota</taxon>
        <taxon>Actinomycetes</taxon>
        <taxon>Kitasatosporales</taxon>
        <taxon>Streptomycetaceae</taxon>
        <taxon>Streptomyces</taxon>
        <taxon>Streptomyces violaceusniger group</taxon>
    </lineage>
</organism>
<dbReference type="Proteomes" id="UP000008703">
    <property type="component" value="Chromosome"/>
</dbReference>
<protein>
    <submittedName>
        <fullName evidence="2">Uncharacterized protein</fullName>
    </submittedName>
</protein>
<dbReference type="AlphaFoldDB" id="G2P0G7"/>
<dbReference type="EMBL" id="CP002994">
    <property type="protein sequence ID" value="AEM85965.1"/>
    <property type="molecule type" value="Genomic_DNA"/>
</dbReference>
<evidence type="ECO:0000313" key="2">
    <source>
        <dbReference type="EMBL" id="AEM85965.1"/>
    </source>
</evidence>
<dbReference type="HOGENOM" id="CLU_3258773_0_0_11"/>
<keyword evidence="3" id="KW-1185">Reference proteome</keyword>
<evidence type="ECO:0000256" key="1">
    <source>
        <dbReference type="SAM" id="MobiDB-lite"/>
    </source>
</evidence>
<gene>
    <name evidence="2" type="ORF">Strvi_6564</name>
</gene>
<dbReference type="KEGG" id="svl:Strvi_6564"/>